<reference evidence="1" key="1">
    <citation type="submission" date="2013-12" db="EMBL/GenBank/DDBJ databases">
        <title>The Genome Sequence of Aphanomyces astaci APO3.</title>
        <authorList>
            <consortium name="The Broad Institute Genomics Platform"/>
            <person name="Russ C."/>
            <person name="Tyler B."/>
            <person name="van West P."/>
            <person name="Dieguez-Uribeondo J."/>
            <person name="Young S.K."/>
            <person name="Zeng Q."/>
            <person name="Gargeya S."/>
            <person name="Fitzgerald M."/>
            <person name="Abouelleil A."/>
            <person name="Alvarado L."/>
            <person name="Chapman S.B."/>
            <person name="Gainer-Dewar J."/>
            <person name="Goldberg J."/>
            <person name="Griggs A."/>
            <person name="Gujja S."/>
            <person name="Hansen M."/>
            <person name="Howarth C."/>
            <person name="Imamovic A."/>
            <person name="Ireland A."/>
            <person name="Larimer J."/>
            <person name="McCowan C."/>
            <person name="Murphy C."/>
            <person name="Pearson M."/>
            <person name="Poon T.W."/>
            <person name="Priest M."/>
            <person name="Roberts A."/>
            <person name="Saif S."/>
            <person name="Shea T."/>
            <person name="Sykes S."/>
            <person name="Wortman J."/>
            <person name="Nusbaum C."/>
            <person name="Birren B."/>
        </authorList>
    </citation>
    <scope>NUCLEOTIDE SEQUENCE [LARGE SCALE GENOMIC DNA]</scope>
    <source>
        <strain evidence="1">APO3</strain>
    </source>
</reference>
<dbReference type="GeneID" id="20807039"/>
<evidence type="ECO:0008006" key="2">
    <source>
        <dbReference type="Google" id="ProtNLM"/>
    </source>
</evidence>
<dbReference type="AlphaFoldDB" id="W4GST0"/>
<dbReference type="EMBL" id="KI913122">
    <property type="protein sequence ID" value="ETV82391.1"/>
    <property type="molecule type" value="Genomic_DNA"/>
</dbReference>
<dbReference type="RefSeq" id="XP_009828060.1">
    <property type="nucleotide sequence ID" value="XM_009829758.1"/>
</dbReference>
<name>W4GST0_APHAT</name>
<organism evidence="1">
    <name type="scientific">Aphanomyces astaci</name>
    <name type="common">Crayfish plague agent</name>
    <dbReference type="NCBI Taxonomy" id="112090"/>
    <lineage>
        <taxon>Eukaryota</taxon>
        <taxon>Sar</taxon>
        <taxon>Stramenopiles</taxon>
        <taxon>Oomycota</taxon>
        <taxon>Saprolegniomycetes</taxon>
        <taxon>Saprolegniales</taxon>
        <taxon>Verrucalvaceae</taxon>
        <taxon>Aphanomyces</taxon>
    </lineage>
</organism>
<sequence>MASRAKKRRKMQQSCRGFMDCRFLRPTSNMCERLFSVTKWALTDRCQSMLPSNFEEQMFLHSNAFLWGIDDVKSVMEGVAQDE</sequence>
<gene>
    <name evidence="1" type="ORF">H257_05043</name>
</gene>
<proteinExistence type="predicted"/>
<dbReference type="OrthoDB" id="106223at2759"/>
<dbReference type="VEuPathDB" id="FungiDB:H257_05043"/>
<accession>W4GST0</accession>
<protein>
    <recommendedName>
        <fullName evidence="2">HAT C-terminal dimerisation domain-containing protein</fullName>
    </recommendedName>
</protein>
<evidence type="ECO:0000313" key="1">
    <source>
        <dbReference type="EMBL" id="ETV82391.1"/>
    </source>
</evidence>